<proteinExistence type="predicted"/>
<evidence type="ECO:0000256" key="1">
    <source>
        <dbReference type="SAM" id="MobiDB-lite"/>
    </source>
</evidence>
<keyword evidence="2" id="KW-1133">Transmembrane helix</keyword>
<name>A0ABP5MRT0_9MICO</name>
<dbReference type="Proteomes" id="UP001501599">
    <property type="component" value="Unassembled WGS sequence"/>
</dbReference>
<feature type="region of interest" description="Disordered" evidence="1">
    <location>
        <begin position="24"/>
        <end position="43"/>
    </location>
</feature>
<sequence>MAGVHLGRHRLGRVRHLHGPSHLARAAGGVSGLGRERGERRPGAIPGAARRVRKPSLDCTHASLGLRIRARTGDGGLERRIRAVRGSERLLERGGAMDSVVIAHGVLSALMLIVLVGALLVGARERARRPSWED</sequence>
<comment type="caution">
    <text evidence="3">The sequence shown here is derived from an EMBL/GenBank/DDBJ whole genome shotgun (WGS) entry which is preliminary data.</text>
</comment>
<feature type="transmembrane region" description="Helical" evidence="2">
    <location>
        <begin position="101"/>
        <end position="121"/>
    </location>
</feature>
<gene>
    <name evidence="3" type="ORF">GCM10009846_25630</name>
</gene>
<keyword evidence="2" id="KW-0472">Membrane</keyword>
<dbReference type="EMBL" id="BAAAQT010000008">
    <property type="protein sequence ID" value="GAA2175496.1"/>
    <property type="molecule type" value="Genomic_DNA"/>
</dbReference>
<accession>A0ABP5MRT0</accession>
<keyword evidence="4" id="KW-1185">Reference proteome</keyword>
<evidence type="ECO:0000313" key="3">
    <source>
        <dbReference type="EMBL" id="GAA2175496.1"/>
    </source>
</evidence>
<keyword evidence="2" id="KW-0812">Transmembrane</keyword>
<protein>
    <recommendedName>
        <fullName evidence="5">LPXTG cell wall anchor domain-containing protein</fullName>
    </recommendedName>
</protein>
<evidence type="ECO:0000256" key="2">
    <source>
        <dbReference type="SAM" id="Phobius"/>
    </source>
</evidence>
<reference evidence="4" key="1">
    <citation type="journal article" date="2019" name="Int. J. Syst. Evol. Microbiol.">
        <title>The Global Catalogue of Microorganisms (GCM) 10K type strain sequencing project: providing services to taxonomists for standard genome sequencing and annotation.</title>
        <authorList>
            <consortium name="The Broad Institute Genomics Platform"/>
            <consortium name="The Broad Institute Genome Sequencing Center for Infectious Disease"/>
            <person name="Wu L."/>
            <person name="Ma J."/>
        </authorList>
    </citation>
    <scope>NUCLEOTIDE SEQUENCE [LARGE SCALE GENOMIC DNA]</scope>
    <source>
        <strain evidence="4">JCM 16026</strain>
    </source>
</reference>
<evidence type="ECO:0008006" key="5">
    <source>
        <dbReference type="Google" id="ProtNLM"/>
    </source>
</evidence>
<organism evidence="3 4">
    <name type="scientific">Agrococcus versicolor</name>
    <dbReference type="NCBI Taxonomy" id="501482"/>
    <lineage>
        <taxon>Bacteria</taxon>
        <taxon>Bacillati</taxon>
        <taxon>Actinomycetota</taxon>
        <taxon>Actinomycetes</taxon>
        <taxon>Micrococcales</taxon>
        <taxon>Microbacteriaceae</taxon>
        <taxon>Agrococcus</taxon>
    </lineage>
</organism>
<evidence type="ECO:0000313" key="4">
    <source>
        <dbReference type="Proteomes" id="UP001501599"/>
    </source>
</evidence>